<evidence type="ECO:0000256" key="4">
    <source>
        <dbReference type="ARBA" id="ARBA00022519"/>
    </source>
</evidence>
<gene>
    <name evidence="11" type="ORF">FEI13_06785</name>
</gene>
<organism evidence="11 12">
    <name type="scientific">Halomonas urmiana</name>
    <dbReference type="NCBI Taxonomy" id="490901"/>
    <lineage>
        <taxon>Bacteria</taxon>
        <taxon>Pseudomonadati</taxon>
        <taxon>Pseudomonadota</taxon>
        <taxon>Gammaproteobacteria</taxon>
        <taxon>Oceanospirillales</taxon>
        <taxon>Halomonadaceae</taxon>
        <taxon>Halomonas</taxon>
    </lineage>
</organism>
<comment type="subcellular location">
    <subcellularLocation>
        <location evidence="1 9">Cell inner membrane</location>
        <topology evidence="1 9">Multi-pass membrane protein</topology>
    </subcellularLocation>
</comment>
<dbReference type="GO" id="GO:0005886">
    <property type="term" value="C:plasma membrane"/>
    <property type="evidence" value="ECO:0007669"/>
    <property type="project" value="UniProtKB-SubCell"/>
</dbReference>
<evidence type="ECO:0000259" key="10">
    <source>
        <dbReference type="Pfam" id="PF04290"/>
    </source>
</evidence>
<keyword evidence="4 9" id="KW-0997">Cell inner membrane</keyword>
<dbReference type="InterPro" id="IPR007387">
    <property type="entry name" value="TRAP_DctQ"/>
</dbReference>
<evidence type="ECO:0000313" key="12">
    <source>
        <dbReference type="Proteomes" id="UP000306973"/>
    </source>
</evidence>
<dbReference type="PANTHER" id="PTHR35011">
    <property type="entry name" value="2,3-DIKETO-L-GULONATE TRAP TRANSPORTER SMALL PERMEASE PROTEIN YIAM"/>
    <property type="match status" value="1"/>
</dbReference>
<accession>A0A5R8MIY6</accession>
<evidence type="ECO:0000313" key="11">
    <source>
        <dbReference type="EMBL" id="TLF51930.1"/>
    </source>
</evidence>
<evidence type="ECO:0000256" key="3">
    <source>
        <dbReference type="ARBA" id="ARBA00022475"/>
    </source>
</evidence>
<dbReference type="RefSeq" id="WP_138180667.1">
    <property type="nucleotide sequence ID" value="NZ_VBUI01000008.1"/>
</dbReference>
<proteinExistence type="inferred from homology"/>
<keyword evidence="3" id="KW-1003">Cell membrane</keyword>
<feature type="domain" description="Tripartite ATP-independent periplasmic transporters DctQ component" evidence="10">
    <location>
        <begin position="28"/>
        <end position="159"/>
    </location>
</feature>
<evidence type="ECO:0000256" key="9">
    <source>
        <dbReference type="RuleBase" id="RU369079"/>
    </source>
</evidence>
<reference evidence="11 12" key="1">
    <citation type="journal article" date="2007" name="Int. J. Syst. Evol. Microbiol.">
        <title>Halomonas saccharevitans sp. nov., Halomonas arcis sp. nov. and Halomonas subterranea sp. nov., halophilic bacteria isolated from hypersaline environments of China.</title>
        <authorList>
            <person name="Xu X.W."/>
            <person name="Wu Y.H."/>
            <person name="Zhou Z."/>
            <person name="Wang C.S."/>
            <person name="Zhou Y.G."/>
            <person name="Zhang H.B."/>
            <person name="Wang Y."/>
            <person name="Wu M."/>
        </authorList>
    </citation>
    <scope>NUCLEOTIDE SEQUENCE [LARGE SCALE GENOMIC DNA]</scope>
    <source>
        <strain evidence="11 12">TBZ3</strain>
    </source>
</reference>
<dbReference type="Pfam" id="PF04290">
    <property type="entry name" value="DctQ"/>
    <property type="match status" value="1"/>
</dbReference>
<dbReference type="InterPro" id="IPR055348">
    <property type="entry name" value="DctQ"/>
</dbReference>
<dbReference type="AlphaFoldDB" id="A0A5R8MIY6"/>
<keyword evidence="7 9" id="KW-0472">Membrane</keyword>
<dbReference type="GO" id="GO:0022857">
    <property type="term" value="F:transmembrane transporter activity"/>
    <property type="evidence" value="ECO:0007669"/>
    <property type="project" value="UniProtKB-UniRule"/>
</dbReference>
<keyword evidence="5 9" id="KW-0812">Transmembrane</keyword>
<keyword evidence="6 9" id="KW-1133">Transmembrane helix</keyword>
<feature type="transmembrane region" description="Helical" evidence="9">
    <location>
        <begin position="41"/>
        <end position="61"/>
    </location>
</feature>
<evidence type="ECO:0000256" key="6">
    <source>
        <dbReference type="ARBA" id="ARBA00022989"/>
    </source>
</evidence>
<dbReference type="EMBL" id="VBUI01000008">
    <property type="protein sequence ID" value="TLF51930.1"/>
    <property type="molecule type" value="Genomic_DNA"/>
</dbReference>
<comment type="similarity">
    <text evidence="8 9">Belongs to the TRAP transporter small permease family.</text>
</comment>
<evidence type="ECO:0000256" key="2">
    <source>
        <dbReference type="ARBA" id="ARBA00022448"/>
    </source>
</evidence>
<name>A0A5R8MIY6_9GAMM</name>
<sequence>MQTFFSRLDLWVGRLLELVTFVASLLVVGLMLFLILARYVFGWSLVGTLELVMLAGMWLYMSGAVIASRRNEHLVVDFLELQIRDSRILGLHKVLVSLIVTGISACFVYWAWSMLSWGLVRPQRTPELSLPLWVSQAAIMVASIGCFCYALRDVIQGIRQFIGIDRSSSLAIKGEQ</sequence>
<evidence type="ECO:0000256" key="8">
    <source>
        <dbReference type="ARBA" id="ARBA00038436"/>
    </source>
</evidence>
<keyword evidence="2 9" id="KW-0813">Transport</keyword>
<evidence type="ECO:0000256" key="7">
    <source>
        <dbReference type="ARBA" id="ARBA00023136"/>
    </source>
</evidence>
<feature type="transmembrane region" description="Helical" evidence="9">
    <location>
        <begin position="132"/>
        <end position="151"/>
    </location>
</feature>
<dbReference type="Proteomes" id="UP000306973">
    <property type="component" value="Unassembled WGS sequence"/>
</dbReference>
<comment type="subunit">
    <text evidence="9">The complex comprises the extracytoplasmic solute receptor protein and the two transmembrane proteins.</text>
</comment>
<dbReference type="OrthoDB" id="6104548at2"/>
<evidence type="ECO:0000256" key="5">
    <source>
        <dbReference type="ARBA" id="ARBA00022692"/>
    </source>
</evidence>
<comment type="function">
    <text evidence="9">Part of the tripartite ATP-independent periplasmic (TRAP) transport system.</text>
</comment>
<comment type="caution">
    <text evidence="11">The sequence shown here is derived from an EMBL/GenBank/DDBJ whole genome shotgun (WGS) entry which is preliminary data.</text>
</comment>
<evidence type="ECO:0000256" key="1">
    <source>
        <dbReference type="ARBA" id="ARBA00004429"/>
    </source>
</evidence>
<keyword evidence="12" id="KW-1185">Reference proteome</keyword>
<feature type="transmembrane region" description="Helical" evidence="9">
    <location>
        <begin position="12"/>
        <end position="35"/>
    </location>
</feature>
<protein>
    <recommendedName>
        <fullName evidence="9">TRAP transporter small permease protein</fullName>
    </recommendedName>
</protein>
<feature type="transmembrane region" description="Helical" evidence="9">
    <location>
        <begin position="94"/>
        <end position="112"/>
    </location>
</feature>